<dbReference type="GO" id="GO:0016787">
    <property type="term" value="F:hydrolase activity"/>
    <property type="evidence" value="ECO:0007669"/>
    <property type="project" value="UniProtKB-KW"/>
</dbReference>
<name>A0A0E3GRQ8_CLOSL</name>
<dbReference type="InterPro" id="IPR038460">
    <property type="entry name" value="AcetylCoA_hyd_C_sf"/>
</dbReference>
<evidence type="ECO:0000259" key="3">
    <source>
        <dbReference type="Pfam" id="PF02550"/>
    </source>
</evidence>
<dbReference type="Pfam" id="PF02550">
    <property type="entry name" value="AcetylCoA_hydro"/>
    <property type="match status" value="1"/>
</dbReference>
<sequence length="433" mass="47477">MSWKDIYENKLVTAKEAVSKIGSNSRVVVGHAVGEPSELIDALVENKENYENVEIVHMVAMGKGEYAKEGMEKYFKHNSIFVGASTRDAVNSGRGDYTPCFFYEVPKLFKDGYMPVDVALIQVSKPDEHGYCSFGVSNDYTKPAAECAKLVIAEVNENMPRTMGDSFIHVSDIDCIVEASHQIIELKPPKIGEVEKAIGKHCASLIEDGSTLQLGIGAIPDAVLLFLKDKKDLGIHSEMISDGVVELVEAGVITNNKKTLHPGKIVVTFLMGTKRLYDFVNDNPMVETYPVSYVNDPTIIMKNYKMVSVNSCVQVDLMGQICSESIGMKQISGVGGQIDFIRGASMAKDGKSIIAIPSTAAKGKVSRIVPLLDEGAAVTTSRNDVDYVITEYGIAGLKGKTLKQRAKELINIAHPDFREGLIKEYENRFKCKF</sequence>
<dbReference type="Gene3D" id="3.30.750.70">
    <property type="entry name" value="4-hydroxybutyrate coenzyme like domains"/>
    <property type="match status" value="1"/>
</dbReference>
<dbReference type="PANTHER" id="PTHR21432">
    <property type="entry name" value="ACETYL-COA HYDROLASE-RELATED"/>
    <property type="match status" value="1"/>
</dbReference>
<evidence type="ECO:0000256" key="2">
    <source>
        <dbReference type="ARBA" id="ARBA00022679"/>
    </source>
</evidence>
<dbReference type="Gene3D" id="3.40.1080.20">
    <property type="entry name" value="Acetyl-CoA hydrolase/transferase C-terminal domain"/>
    <property type="match status" value="1"/>
</dbReference>
<dbReference type="HOGENOM" id="CLU_030703_1_0_9"/>
<dbReference type="Gene3D" id="3.40.1080.10">
    <property type="entry name" value="Glutaconate Coenzyme A-transferase"/>
    <property type="match status" value="1"/>
</dbReference>
<dbReference type="Pfam" id="PF13336">
    <property type="entry name" value="AcetylCoA_hyd_C"/>
    <property type="match status" value="1"/>
</dbReference>
<organism evidence="5 6">
    <name type="scientific">Clostridium scatologenes</name>
    <dbReference type="NCBI Taxonomy" id="1548"/>
    <lineage>
        <taxon>Bacteria</taxon>
        <taxon>Bacillati</taxon>
        <taxon>Bacillota</taxon>
        <taxon>Clostridia</taxon>
        <taxon>Eubacteriales</taxon>
        <taxon>Clostridiaceae</taxon>
        <taxon>Clostridium</taxon>
    </lineage>
</organism>
<dbReference type="SUPFAM" id="SSF100950">
    <property type="entry name" value="NagB/RpiA/CoA transferase-like"/>
    <property type="match status" value="2"/>
</dbReference>
<dbReference type="KEGG" id="csq:CSCA_3621"/>
<dbReference type="AlphaFoldDB" id="A0A0E3GRQ8"/>
<dbReference type="STRING" id="1548.CSCA_3621"/>
<gene>
    <name evidence="5" type="ORF">CSCA_3621</name>
</gene>
<accession>A0A0E3GRQ8</accession>
<keyword evidence="5" id="KW-0378">Hydrolase</keyword>
<dbReference type="GO" id="GO:0006083">
    <property type="term" value="P:acetate metabolic process"/>
    <property type="evidence" value="ECO:0007669"/>
    <property type="project" value="InterPro"/>
</dbReference>
<comment type="similarity">
    <text evidence="1">Belongs to the acetyl-CoA hydrolase/transferase family.</text>
</comment>
<evidence type="ECO:0000256" key="1">
    <source>
        <dbReference type="ARBA" id="ARBA00009632"/>
    </source>
</evidence>
<dbReference type="InterPro" id="IPR003702">
    <property type="entry name" value="ActCoA_hydro_N"/>
</dbReference>
<reference evidence="5 6" key="1">
    <citation type="journal article" date="2015" name="J. Biotechnol.">
        <title>Complete genome sequence of a malodorant-producing acetogen, Clostridium scatologenes ATCC 25775(T).</title>
        <authorList>
            <person name="Zhu Z."/>
            <person name="Guo T."/>
            <person name="Zheng H."/>
            <person name="Song T."/>
            <person name="Ouyang P."/>
            <person name="Xie J."/>
        </authorList>
    </citation>
    <scope>NUCLEOTIDE SEQUENCE [LARGE SCALE GENOMIC DNA]</scope>
    <source>
        <strain evidence="5 6">ATCC 25775</strain>
    </source>
</reference>
<dbReference type="RefSeq" id="WP_029163508.1">
    <property type="nucleotide sequence ID" value="NZ_CP009933.1"/>
</dbReference>
<feature type="domain" description="Acetyl-CoA hydrolase/transferase N-terminal" evidence="3">
    <location>
        <begin position="7"/>
        <end position="184"/>
    </location>
</feature>
<dbReference type="GO" id="GO:0008775">
    <property type="term" value="F:acetate CoA-transferase activity"/>
    <property type="evidence" value="ECO:0007669"/>
    <property type="project" value="InterPro"/>
</dbReference>
<evidence type="ECO:0000313" key="5">
    <source>
        <dbReference type="EMBL" id="AKA70746.1"/>
    </source>
</evidence>
<dbReference type="PANTHER" id="PTHR21432:SF20">
    <property type="entry name" value="ACETYL-COA HYDROLASE"/>
    <property type="match status" value="1"/>
</dbReference>
<evidence type="ECO:0000259" key="4">
    <source>
        <dbReference type="Pfam" id="PF13336"/>
    </source>
</evidence>
<dbReference type="EMBL" id="CP009933">
    <property type="protein sequence ID" value="AKA70746.1"/>
    <property type="molecule type" value="Genomic_DNA"/>
</dbReference>
<proteinExistence type="inferred from homology"/>
<dbReference type="InterPro" id="IPR026888">
    <property type="entry name" value="AcetylCoA_hyd_C"/>
</dbReference>
<evidence type="ECO:0000313" key="6">
    <source>
        <dbReference type="Proteomes" id="UP000033115"/>
    </source>
</evidence>
<keyword evidence="2 5" id="KW-0808">Transferase</keyword>
<dbReference type="InterPro" id="IPR046433">
    <property type="entry name" value="ActCoA_hydro"/>
</dbReference>
<protein>
    <submittedName>
        <fullName evidence="5">Acetyl-CoA hydrolase/transferase</fullName>
    </submittedName>
</protein>
<dbReference type="InterPro" id="IPR037171">
    <property type="entry name" value="NagB/RpiA_transferase-like"/>
</dbReference>
<keyword evidence="6" id="KW-1185">Reference proteome</keyword>
<feature type="domain" description="Acetyl-CoA hydrolase/transferase C-terminal" evidence="4">
    <location>
        <begin position="272"/>
        <end position="424"/>
    </location>
</feature>
<dbReference type="Proteomes" id="UP000033115">
    <property type="component" value="Chromosome"/>
</dbReference>